<evidence type="ECO:0000313" key="1">
    <source>
        <dbReference type="EMBL" id="QMW24494.1"/>
    </source>
</evidence>
<dbReference type="Proteomes" id="UP000515292">
    <property type="component" value="Chromosome"/>
</dbReference>
<dbReference type="EMBL" id="CP059851">
    <property type="protein sequence ID" value="QMW24494.1"/>
    <property type="molecule type" value="Genomic_DNA"/>
</dbReference>
<protein>
    <submittedName>
        <fullName evidence="1">Reductase</fullName>
    </submittedName>
</protein>
<name>A0A7G5IMA2_9SPHN</name>
<accession>A0A7G5IMA2</accession>
<dbReference type="AlphaFoldDB" id="A0A7G5IMA2"/>
<dbReference type="InterPro" id="IPR036291">
    <property type="entry name" value="NAD(P)-bd_dom_sf"/>
</dbReference>
<organism evidence="1 2">
    <name type="scientific">Sandaracinobacteroides saxicola</name>
    <dbReference type="NCBI Taxonomy" id="2759707"/>
    <lineage>
        <taxon>Bacteria</taxon>
        <taxon>Pseudomonadati</taxon>
        <taxon>Pseudomonadota</taxon>
        <taxon>Alphaproteobacteria</taxon>
        <taxon>Sphingomonadales</taxon>
        <taxon>Sphingosinicellaceae</taxon>
        <taxon>Sandaracinobacteroides</taxon>
    </lineage>
</organism>
<sequence>MDLLLNTVAFDAADTRPMLDVAGDVGTLMAISSASVYRDAAGRTLDEARVTGFPDFPVPISSQQPTVSAGPATYSTRKIAMEQALADSAHPSIVILRPCAIHGPFSRHPREWWVVKRLRDGRPRIPLAFDGTSRFQPTATSRIAAVVEAAIGRRGVTIANVADADCPDAAGLVGIIARHLGRQVRVVPLAGSPRGAVGYHPWCVPGPKVVADEGVTLGAEAPLSYAATVGPGLDWLMAQTTDWREAFPPLAAYPFDLFDYAAEDGHIDLAMKG</sequence>
<dbReference type="Gene3D" id="3.40.50.720">
    <property type="entry name" value="NAD(P)-binding Rossmann-like Domain"/>
    <property type="match status" value="1"/>
</dbReference>
<evidence type="ECO:0000313" key="2">
    <source>
        <dbReference type="Proteomes" id="UP000515292"/>
    </source>
</evidence>
<dbReference type="KEGG" id="sand:H3309_02740"/>
<keyword evidence="2" id="KW-1185">Reference proteome</keyword>
<gene>
    <name evidence="1" type="ORF">H3309_02740</name>
</gene>
<dbReference type="SUPFAM" id="SSF51735">
    <property type="entry name" value="NAD(P)-binding Rossmann-fold domains"/>
    <property type="match status" value="1"/>
</dbReference>
<reference evidence="1 2" key="1">
    <citation type="submission" date="2020-07" db="EMBL/GenBank/DDBJ databases">
        <title>Complete genome sequence for Sandaracinobacter sp. M6.</title>
        <authorList>
            <person name="Tang Y."/>
            <person name="Liu Q."/>
            <person name="Guo Z."/>
            <person name="Lei P."/>
            <person name="Huang B."/>
        </authorList>
    </citation>
    <scope>NUCLEOTIDE SEQUENCE [LARGE SCALE GENOMIC DNA]</scope>
    <source>
        <strain evidence="1 2">M6</strain>
    </source>
</reference>
<proteinExistence type="predicted"/>